<accession>A0A6N4XS20</accession>
<feature type="chain" id="PRO_5026712617" description="DUF6443 domain-containing protein" evidence="1">
    <location>
        <begin position="20"/>
        <end position="1131"/>
    </location>
</feature>
<organism evidence="3 4">
    <name type="scientific">Chryseobacterium fistulae</name>
    <dbReference type="NCBI Taxonomy" id="2675058"/>
    <lineage>
        <taxon>Bacteria</taxon>
        <taxon>Pseudomonadati</taxon>
        <taxon>Bacteroidota</taxon>
        <taxon>Flavobacteriia</taxon>
        <taxon>Flavobacteriales</taxon>
        <taxon>Weeksellaceae</taxon>
        <taxon>Chryseobacterium group</taxon>
        <taxon>Chryseobacterium</taxon>
    </lineage>
</organism>
<name>A0A6N4XS20_9FLAO</name>
<dbReference type="PANTHER" id="PTHR32305">
    <property type="match status" value="1"/>
</dbReference>
<gene>
    <name evidence="3" type="ORF">CHRY9393_01257</name>
</gene>
<feature type="domain" description="DUF6443" evidence="2">
    <location>
        <begin position="37"/>
        <end position="147"/>
    </location>
</feature>
<evidence type="ECO:0000313" key="3">
    <source>
        <dbReference type="EMBL" id="CAA7386956.1"/>
    </source>
</evidence>
<dbReference type="NCBIfam" id="TIGR03696">
    <property type="entry name" value="Rhs_assc_core"/>
    <property type="match status" value="1"/>
</dbReference>
<sequence length="1131" mass="128081">MKNIISQTCTLFVAGLAYAQTSPSTSENYIHSTTCLDAACIKKVETVQYFDGLGRAKQVVNVKASPLGKDVVTPIEYDGFGRQVKDYLPVPQSGTMNGAIIPNPLGNASSVYGSEKIYSEKVVENSPLDRIQQQIQVGNDWTNKPVKFGYDANIDGEVIKYTTTTIWENNATKSTIENQGTYGKAQLYKNTITDEDGNKTIEFKNGRGQLLLVRKILNATENADTYYVYNEYDQLAWVIPPLLSKKKTWDLADQQALAYEYRYDARSRLVEKKLPGKGWEHMVYDKADRLIFTQDEMMRSTNKWMFMKYDLFGRVIITGIVPGAKRAEMQTMILNNLIIENRNVTGFTKNGMQVQYSNEHFPYLETVLSVNYYDTYPTYSFNPTFPTSIQGERVLTDNPATNDKGISTKTFVVMNLIKNIEDDNWTKNYTYYDTKGRVIGNHSINHLGGYTRVESKLDFTGVVQNTITKHKRLAGDTERIITETFTYDHQNRLLTHTHKVDNDPVEYLAQNTYNELSQLETKKVGGSSTASPLQTVDYKYNIRGWMTKINDPANLNGKLFGYEIKYNTPVFSTLAPAKYNGNIAEIDWRSSNDNILRRYSYHYDSLNRLLYGHFSEPMSTLPQENYFGEYLEYDLNGNITVLARNSKNATNGLAMQIDNLTYSYTGNRLNKVIDATQNSDGYPGGGSPISYDNNGNMISHLDKGIANMQYNHLNLPRQIALSEGNVSYIYKADGVKIKKVFAAKITDYLDGFQYENSMLKFFPTSEGYYNFENNKYIFNFTDHLGNIRLSYTKDSSGTAAEVIEENNYYPFGLKHQGYNMLTGNSLYRNKYNGKELQETGMYAMDFRHYAPDIGRFIAQDRFSEVMPDWTPYRFAFNNPVYFSDPTGLFERENNMIAWPTKPGTEKGQTHIDDDGRFTWNGSMWIDSNGAGVSHNIGNIDEVMIRGSKSQNSNTNYHDWSQTLRKGSGYAFSANKILFQPSFERASQYGVPKIYTTTTLTYEKTLPKILGGRRVIYQPLLTMNAIKAGKIAKGLKVTSRALGYAGVGLAAVDINQNGVNMSNSLDLTMSTLAISPTGWGQAIAGAYFLINGVTILITGHDTGQHIENTVDKYYNNDIRAEEQRKFNEAMGY</sequence>
<reference evidence="3 4" key="1">
    <citation type="submission" date="2020-01" db="EMBL/GenBank/DDBJ databases">
        <authorList>
            <person name="Rodrigo-Torres L."/>
            <person name="Arahal R. D."/>
            <person name="Lucena T."/>
        </authorList>
    </citation>
    <scope>NUCLEOTIDE SEQUENCE [LARGE SCALE GENOMIC DNA]</scope>
    <source>
        <strain evidence="3 4">CECT 9393</strain>
    </source>
</reference>
<evidence type="ECO:0000259" key="2">
    <source>
        <dbReference type="Pfam" id="PF20041"/>
    </source>
</evidence>
<keyword evidence="4" id="KW-1185">Reference proteome</keyword>
<keyword evidence="1" id="KW-0732">Signal</keyword>
<evidence type="ECO:0000256" key="1">
    <source>
        <dbReference type="SAM" id="SignalP"/>
    </source>
</evidence>
<dbReference type="PANTHER" id="PTHR32305:SF15">
    <property type="entry name" value="PROTEIN RHSA-RELATED"/>
    <property type="match status" value="1"/>
</dbReference>
<dbReference type="RefSeq" id="WP_162072547.1">
    <property type="nucleotide sequence ID" value="NZ_CACVBY010000021.1"/>
</dbReference>
<dbReference type="EMBL" id="CACVBY010000021">
    <property type="protein sequence ID" value="CAA7386956.1"/>
    <property type="molecule type" value="Genomic_DNA"/>
</dbReference>
<protein>
    <recommendedName>
        <fullName evidence="2">DUF6443 domain-containing protein</fullName>
    </recommendedName>
</protein>
<dbReference type="Proteomes" id="UP000445309">
    <property type="component" value="Unassembled WGS sequence"/>
</dbReference>
<dbReference type="Pfam" id="PF20041">
    <property type="entry name" value="DUF6443"/>
    <property type="match status" value="1"/>
</dbReference>
<dbReference type="Gene3D" id="2.180.10.10">
    <property type="entry name" value="RHS repeat-associated core"/>
    <property type="match status" value="1"/>
</dbReference>
<dbReference type="AlphaFoldDB" id="A0A6N4XS20"/>
<dbReference type="InterPro" id="IPR050708">
    <property type="entry name" value="T6SS_VgrG/RHS"/>
</dbReference>
<proteinExistence type="predicted"/>
<dbReference type="InterPro" id="IPR022385">
    <property type="entry name" value="Rhs_assc_core"/>
</dbReference>
<evidence type="ECO:0000313" key="4">
    <source>
        <dbReference type="Proteomes" id="UP000445309"/>
    </source>
</evidence>
<dbReference type="InterPro" id="IPR045619">
    <property type="entry name" value="DUF6443"/>
</dbReference>
<feature type="signal peptide" evidence="1">
    <location>
        <begin position="1"/>
        <end position="19"/>
    </location>
</feature>